<dbReference type="Gene3D" id="1.20.20.10">
    <property type="entry name" value="F1F0 ATP synthase subunit C"/>
    <property type="match status" value="1"/>
</dbReference>
<reference evidence="5" key="1">
    <citation type="submission" date="2023-10" db="EMBL/GenBank/DDBJ databases">
        <authorList>
            <person name="Chen Y."/>
            <person name="Shah S."/>
            <person name="Dougan E. K."/>
            <person name="Thang M."/>
            <person name="Chan C."/>
        </authorList>
    </citation>
    <scope>NUCLEOTIDE SEQUENCE [LARGE SCALE GENOMIC DNA]</scope>
</reference>
<dbReference type="PROSITE" id="PS51257">
    <property type="entry name" value="PROKAR_LIPOPROTEIN"/>
    <property type="match status" value="1"/>
</dbReference>
<dbReference type="SUPFAM" id="SSF81333">
    <property type="entry name" value="F1F0 ATP synthase subunit C"/>
    <property type="match status" value="1"/>
</dbReference>
<organism evidence="5 6">
    <name type="scientific">Prorocentrum cordatum</name>
    <dbReference type="NCBI Taxonomy" id="2364126"/>
    <lineage>
        <taxon>Eukaryota</taxon>
        <taxon>Sar</taxon>
        <taxon>Alveolata</taxon>
        <taxon>Dinophyceae</taxon>
        <taxon>Prorocentrales</taxon>
        <taxon>Prorocentraceae</taxon>
        <taxon>Prorocentrum</taxon>
    </lineage>
</organism>
<keyword evidence="3" id="KW-1133">Transmembrane helix</keyword>
<protein>
    <submittedName>
        <fullName evidence="5">Uncharacterized protein</fullName>
    </submittedName>
</protein>
<keyword evidence="3" id="KW-0472">Membrane</keyword>
<feature type="signal peptide" evidence="4">
    <location>
        <begin position="1"/>
        <end position="23"/>
    </location>
</feature>
<keyword evidence="3" id="KW-0812">Transmembrane</keyword>
<dbReference type="InterPro" id="IPR035921">
    <property type="entry name" value="F/V-ATP_Csub_sf"/>
</dbReference>
<feature type="transmembrane region" description="Helical" evidence="3">
    <location>
        <begin position="138"/>
        <end position="161"/>
    </location>
</feature>
<dbReference type="EMBL" id="CAUYUJ010017104">
    <property type="protein sequence ID" value="CAK0871824.1"/>
    <property type="molecule type" value="Genomic_DNA"/>
</dbReference>
<evidence type="ECO:0000256" key="1">
    <source>
        <dbReference type="ARBA" id="ARBA00006704"/>
    </source>
</evidence>
<evidence type="ECO:0000313" key="6">
    <source>
        <dbReference type="Proteomes" id="UP001189429"/>
    </source>
</evidence>
<comment type="similarity">
    <text evidence="1">Belongs to the ATPase C chain family.</text>
</comment>
<sequence>MVSSRSAILNAAAVLACASPMAAFVPWPVESRAPVQSWPTAAPSAAVLAKPTAVLAEGSSVWLPALSAVGAGFAVGLATIGSRVGRGIASSRRVDGISRPVLVWAGAAGFMRASHPGLAWHAAVRLNKLQVADDPRGVLLLSLAFVESLAIYGLVIAMVVFRDGLATFGRGALERRGPEWARRAFARLPEGDQRSHAETSLGELAAYVRWRAVVWDGLLPEAAPRSPGGSPLLKWAGEPKGWHGLDEQLGSSPSLLAPSSDQ</sequence>
<keyword evidence="6" id="KW-1185">Reference proteome</keyword>
<feature type="chain" id="PRO_5045865727" evidence="4">
    <location>
        <begin position="24"/>
        <end position="262"/>
    </location>
</feature>
<evidence type="ECO:0000313" key="5">
    <source>
        <dbReference type="EMBL" id="CAK0871824.1"/>
    </source>
</evidence>
<feature type="transmembrane region" description="Helical" evidence="3">
    <location>
        <begin position="101"/>
        <end position="118"/>
    </location>
</feature>
<dbReference type="InterPro" id="IPR038662">
    <property type="entry name" value="ATP_synth_F0_csu_sf"/>
</dbReference>
<dbReference type="Proteomes" id="UP001189429">
    <property type="component" value="Unassembled WGS sequence"/>
</dbReference>
<feature type="transmembrane region" description="Helical" evidence="3">
    <location>
        <begin position="61"/>
        <end position="80"/>
    </location>
</feature>
<evidence type="ECO:0000256" key="2">
    <source>
        <dbReference type="SAM" id="MobiDB-lite"/>
    </source>
</evidence>
<feature type="region of interest" description="Disordered" evidence="2">
    <location>
        <begin position="243"/>
        <end position="262"/>
    </location>
</feature>
<name>A0ABN9VFE1_9DINO</name>
<keyword evidence="4" id="KW-0732">Signal</keyword>
<accession>A0ABN9VFE1</accession>
<feature type="compositionally biased region" description="Low complexity" evidence="2">
    <location>
        <begin position="251"/>
        <end position="262"/>
    </location>
</feature>
<evidence type="ECO:0000256" key="3">
    <source>
        <dbReference type="SAM" id="Phobius"/>
    </source>
</evidence>
<gene>
    <name evidence="5" type="ORF">PCOR1329_LOCUS57503</name>
</gene>
<comment type="caution">
    <text evidence="5">The sequence shown here is derived from an EMBL/GenBank/DDBJ whole genome shotgun (WGS) entry which is preliminary data.</text>
</comment>
<proteinExistence type="inferred from homology"/>
<evidence type="ECO:0000256" key="4">
    <source>
        <dbReference type="SAM" id="SignalP"/>
    </source>
</evidence>